<dbReference type="CDD" id="cd13220">
    <property type="entry name" value="PH-GRAM_GRAMDC"/>
    <property type="match status" value="1"/>
</dbReference>
<evidence type="ECO:0000256" key="3">
    <source>
        <dbReference type="ARBA" id="ARBA00022989"/>
    </source>
</evidence>
<dbReference type="Pfam" id="PF16016">
    <property type="entry name" value="VASt"/>
    <property type="match status" value="1"/>
</dbReference>
<evidence type="ECO:0000256" key="7">
    <source>
        <dbReference type="SAM" id="Phobius"/>
    </source>
</evidence>
<dbReference type="OrthoDB" id="2162691at2759"/>
<sequence length="720" mass="81530">MTLPTNCPQGHIANSLEIRSPSPSGSPQSSPRPSPRQHHRRDHSKGEIPVGSCKENSPLDKSDIIEDSLSRSSDSSHIHELNRSASHEGPSRERTKESARSSDRSKKKSSWYNVLYPTYKSRSEDFKRIFKDVPPEERLIVDYSCALQKDILVHGRLYASQHYLCFYANIFRWETLVSLRWKDVTAITKEKTALVIPNAILVCTEGEKLFFTSFGARDKTYLMLFRVWQNALLDQQLSMQEMWQWVHTCYGDELGLTSDDEDYIPPTNEEDKLSSMSVRLSVESFSENDAPSSTVTTGMSVHSTSYTSTTLHSTSHRDSTGHDQRPLQAPVSETLPTDMSDTTESDAEKQSVAGSPKAFVCTSPHEGRRLIRFIVPIHIDLLFTMLFTNSKFFLDFHSVRRTTDLSHTSWQQDPQTGTKQRVVNFTMPLNQSLGPKSSQVTETQIMLPCSKPGELYAVDAHSVNVGIPYADSFYVSTHHCLSRTSDTETCLAVYAQVKYKKYILGLVKGLIEKNTWAGLEDFYSHLQRALLEEGTHVPVAKKKTRRRRRLLSVCATGSEEPKHRISRPVSRFPVPELCGAADSLSWVVLAVLLFLVLLNALLYYKLWALEQWAQDSSQTFSLVDLQVLRHPPRSHDEWLHVLQQQETLHSVEMQKWQKVLQAAVQLLRQTEESLSELQVAINPVVGKKVLSVLKDTFPEEPATPQPEADQSNVSDRDGEL</sequence>
<dbReference type="PANTHER" id="PTHR23319">
    <property type="entry name" value="GRAM DOMAIN CONTAINING 1B, ISOFORM E"/>
    <property type="match status" value="1"/>
</dbReference>
<dbReference type="Proteomes" id="UP000502823">
    <property type="component" value="Unassembled WGS sequence"/>
</dbReference>
<dbReference type="InParanoid" id="A0A6L2P8R7"/>
<feature type="compositionally biased region" description="Low complexity" evidence="6">
    <location>
        <begin position="19"/>
        <end position="31"/>
    </location>
</feature>
<dbReference type="Pfam" id="PF02893">
    <property type="entry name" value="GRAM"/>
    <property type="match status" value="1"/>
</dbReference>
<comment type="caution">
    <text evidence="9">The sequence shown here is derived from an EMBL/GenBank/DDBJ whole genome shotgun (WGS) entry which is preliminary data.</text>
</comment>
<feature type="region of interest" description="Disordered" evidence="6">
    <location>
        <begin position="306"/>
        <end position="359"/>
    </location>
</feature>
<dbReference type="PROSITE" id="PS51778">
    <property type="entry name" value="VAST"/>
    <property type="match status" value="1"/>
</dbReference>
<dbReference type="SMART" id="SM00568">
    <property type="entry name" value="GRAM"/>
    <property type="match status" value="1"/>
</dbReference>
<evidence type="ECO:0000256" key="1">
    <source>
        <dbReference type="ARBA" id="ARBA00004167"/>
    </source>
</evidence>
<feature type="coiled-coil region" evidence="5">
    <location>
        <begin position="653"/>
        <end position="680"/>
    </location>
</feature>
<dbReference type="GO" id="GO:0120015">
    <property type="term" value="F:sterol transfer activity"/>
    <property type="evidence" value="ECO:0007669"/>
    <property type="project" value="TreeGrafter"/>
</dbReference>
<evidence type="ECO:0000256" key="5">
    <source>
        <dbReference type="SAM" id="Coils"/>
    </source>
</evidence>
<protein>
    <recommendedName>
        <fullName evidence="8">VASt domain-containing protein</fullName>
    </recommendedName>
</protein>
<evidence type="ECO:0000313" key="9">
    <source>
        <dbReference type="EMBL" id="GFG28726.1"/>
    </source>
</evidence>
<evidence type="ECO:0000256" key="4">
    <source>
        <dbReference type="ARBA" id="ARBA00023136"/>
    </source>
</evidence>
<dbReference type="PANTHER" id="PTHR23319:SF4">
    <property type="entry name" value="GRAM DOMAIN CONTAINING 1B, ISOFORM E"/>
    <property type="match status" value="1"/>
</dbReference>
<organism evidence="9 10">
    <name type="scientific">Coptotermes formosanus</name>
    <name type="common">Formosan subterranean termite</name>
    <dbReference type="NCBI Taxonomy" id="36987"/>
    <lineage>
        <taxon>Eukaryota</taxon>
        <taxon>Metazoa</taxon>
        <taxon>Ecdysozoa</taxon>
        <taxon>Arthropoda</taxon>
        <taxon>Hexapoda</taxon>
        <taxon>Insecta</taxon>
        <taxon>Pterygota</taxon>
        <taxon>Neoptera</taxon>
        <taxon>Polyneoptera</taxon>
        <taxon>Dictyoptera</taxon>
        <taxon>Blattodea</taxon>
        <taxon>Blattoidea</taxon>
        <taxon>Termitoidae</taxon>
        <taxon>Rhinotermitidae</taxon>
        <taxon>Coptotermes</taxon>
    </lineage>
</organism>
<evidence type="ECO:0000256" key="6">
    <source>
        <dbReference type="SAM" id="MobiDB-lite"/>
    </source>
</evidence>
<proteinExistence type="predicted"/>
<feature type="compositionally biased region" description="Basic and acidic residues" evidence="6">
    <location>
        <begin position="74"/>
        <end position="104"/>
    </location>
</feature>
<keyword evidence="4 7" id="KW-0472">Membrane</keyword>
<name>A0A6L2P8R7_COPFO</name>
<gene>
    <name evidence="9" type="ORF">Cfor_06007</name>
</gene>
<dbReference type="GO" id="GO:0140268">
    <property type="term" value="C:endoplasmic reticulum-plasma membrane contact site"/>
    <property type="evidence" value="ECO:0007669"/>
    <property type="project" value="TreeGrafter"/>
</dbReference>
<feature type="transmembrane region" description="Helical" evidence="7">
    <location>
        <begin position="584"/>
        <end position="604"/>
    </location>
</feature>
<dbReference type="GO" id="GO:0032934">
    <property type="term" value="F:sterol binding"/>
    <property type="evidence" value="ECO:0007669"/>
    <property type="project" value="TreeGrafter"/>
</dbReference>
<reference evidence="10" key="1">
    <citation type="submission" date="2020-01" db="EMBL/GenBank/DDBJ databases">
        <title>Draft genome sequence of the Termite Coptotermes fromosanus.</title>
        <authorList>
            <person name="Itakura S."/>
            <person name="Yosikawa Y."/>
            <person name="Umezawa K."/>
        </authorList>
    </citation>
    <scope>NUCLEOTIDE SEQUENCE [LARGE SCALE GENOMIC DNA]</scope>
</reference>
<dbReference type="AlphaFoldDB" id="A0A6L2P8R7"/>
<dbReference type="Gene3D" id="2.30.29.30">
    <property type="entry name" value="Pleckstrin-homology domain (PH domain)/Phosphotyrosine-binding domain (PTB)"/>
    <property type="match status" value="1"/>
</dbReference>
<dbReference type="InterPro" id="IPR011993">
    <property type="entry name" value="PH-like_dom_sf"/>
</dbReference>
<dbReference type="GO" id="GO:0005886">
    <property type="term" value="C:plasma membrane"/>
    <property type="evidence" value="ECO:0007669"/>
    <property type="project" value="TreeGrafter"/>
</dbReference>
<dbReference type="FunFam" id="2.30.29.30:FF:000008">
    <property type="entry name" value="GRAM domain containing 1B"/>
    <property type="match status" value="1"/>
</dbReference>
<comment type="subcellular location">
    <subcellularLocation>
        <location evidence="1">Membrane</location>
        <topology evidence="1">Single-pass membrane protein</topology>
    </subcellularLocation>
</comment>
<evidence type="ECO:0000256" key="2">
    <source>
        <dbReference type="ARBA" id="ARBA00022692"/>
    </source>
</evidence>
<dbReference type="GO" id="GO:0032366">
    <property type="term" value="P:intracellular sterol transport"/>
    <property type="evidence" value="ECO:0007669"/>
    <property type="project" value="TreeGrafter"/>
</dbReference>
<dbReference type="FunCoup" id="A0A6L2P8R7">
    <property type="interactions" value="432"/>
</dbReference>
<dbReference type="InterPro" id="IPR004182">
    <property type="entry name" value="GRAM"/>
</dbReference>
<evidence type="ECO:0000313" key="10">
    <source>
        <dbReference type="Proteomes" id="UP000502823"/>
    </source>
</evidence>
<feature type="domain" description="VASt" evidence="8">
    <location>
        <begin position="366"/>
        <end position="538"/>
    </location>
</feature>
<evidence type="ECO:0000259" key="8">
    <source>
        <dbReference type="PROSITE" id="PS51778"/>
    </source>
</evidence>
<feature type="compositionally biased region" description="Basic and acidic residues" evidence="6">
    <location>
        <begin position="315"/>
        <end position="325"/>
    </location>
</feature>
<keyword evidence="5" id="KW-0175">Coiled coil</keyword>
<keyword evidence="10" id="KW-1185">Reference proteome</keyword>
<accession>A0A6L2P8R7</accession>
<feature type="region of interest" description="Disordered" evidence="6">
    <location>
        <begin position="1"/>
        <end position="105"/>
    </location>
</feature>
<dbReference type="EMBL" id="BLKM01000078">
    <property type="protein sequence ID" value="GFG28726.1"/>
    <property type="molecule type" value="Genomic_DNA"/>
</dbReference>
<dbReference type="InterPro" id="IPR031968">
    <property type="entry name" value="VASt"/>
</dbReference>
<feature type="region of interest" description="Disordered" evidence="6">
    <location>
        <begin position="697"/>
        <end position="720"/>
    </location>
</feature>
<keyword evidence="3 7" id="KW-1133">Transmembrane helix</keyword>
<dbReference type="GO" id="GO:0005789">
    <property type="term" value="C:endoplasmic reticulum membrane"/>
    <property type="evidence" value="ECO:0007669"/>
    <property type="project" value="UniProtKB-ARBA"/>
</dbReference>
<dbReference type="InterPro" id="IPR051482">
    <property type="entry name" value="Cholesterol_transport"/>
</dbReference>
<keyword evidence="2 7" id="KW-0812">Transmembrane</keyword>